<feature type="region of interest" description="Disordered" evidence="1">
    <location>
        <begin position="410"/>
        <end position="442"/>
    </location>
</feature>
<evidence type="ECO:0000313" key="4">
    <source>
        <dbReference type="Proteomes" id="UP001497457"/>
    </source>
</evidence>
<feature type="compositionally biased region" description="Acidic residues" evidence="1">
    <location>
        <begin position="497"/>
        <end position="511"/>
    </location>
</feature>
<feature type="region of interest" description="Disordered" evidence="1">
    <location>
        <begin position="1"/>
        <end position="28"/>
    </location>
</feature>
<dbReference type="SUPFAM" id="SSF81383">
    <property type="entry name" value="F-box domain"/>
    <property type="match status" value="1"/>
</dbReference>
<proteinExistence type="predicted"/>
<organism evidence="3 4">
    <name type="scientific">Urochloa decumbens</name>
    <dbReference type="NCBI Taxonomy" id="240449"/>
    <lineage>
        <taxon>Eukaryota</taxon>
        <taxon>Viridiplantae</taxon>
        <taxon>Streptophyta</taxon>
        <taxon>Embryophyta</taxon>
        <taxon>Tracheophyta</taxon>
        <taxon>Spermatophyta</taxon>
        <taxon>Magnoliopsida</taxon>
        <taxon>Liliopsida</taxon>
        <taxon>Poales</taxon>
        <taxon>Poaceae</taxon>
        <taxon>PACMAD clade</taxon>
        <taxon>Panicoideae</taxon>
        <taxon>Panicodae</taxon>
        <taxon>Paniceae</taxon>
        <taxon>Melinidinae</taxon>
        <taxon>Urochloa</taxon>
    </lineage>
</organism>
<dbReference type="SUPFAM" id="SSF52047">
    <property type="entry name" value="RNI-like"/>
    <property type="match status" value="1"/>
</dbReference>
<evidence type="ECO:0000259" key="2">
    <source>
        <dbReference type="Pfam" id="PF00646"/>
    </source>
</evidence>
<dbReference type="InterPro" id="IPR001810">
    <property type="entry name" value="F-box_dom"/>
</dbReference>
<dbReference type="Gene3D" id="3.80.10.10">
    <property type="entry name" value="Ribonuclease Inhibitor"/>
    <property type="match status" value="1"/>
</dbReference>
<dbReference type="InterPro" id="IPR053772">
    <property type="entry name" value="At1g61320/At1g61330-like"/>
</dbReference>
<keyword evidence="4" id="KW-1185">Reference proteome</keyword>
<evidence type="ECO:0000313" key="3">
    <source>
        <dbReference type="EMBL" id="CAL4966808.1"/>
    </source>
</evidence>
<accession>A0ABC8ZW41</accession>
<gene>
    <name evidence="3" type="ORF">URODEC1_LOCUS47995</name>
</gene>
<dbReference type="EMBL" id="OZ075112">
    <property type="protein sequence ID" value="CAL4966808.1"/>
    <property type="molecule type" value="Genomic_DNA"/>
</dbReference>
<sequence length="610" mass="69098">MAELLGASSSKKRRRAGEEGEGFESAAAAADEEDRISALPEDLRLRILALLPLNSAIRTGALSTRWRALWAHRWPAPSSLDLHLRSGDAPKQILESLQRRGLRRLDRFSLTMDMNGNSLLWRDLEDKDPQRFLDYAAACGVEDLHIDAGNRVKSKFSTFKFPTGCPHLARLVLRRIARVSIGFFPYSGAFPVLEVLHLHLVSSVHISKLLWACPLLKTLYLSHCDCDGSDGAIDAEGHAHLRSLTVAECNRITHIDASRASGLRSFRLSSASLPTYNIAATAPLEDLYISLRGRNFNPIKHWIQALPDLANLTVLTICSIALRRVYALDRFGSATCLTKLRYLPSLRELQLVMLEMDYASLAHMYTFFRCCMCPQLERLFVQLVANYFYLQLPSSSHDIYADNSLEVAEEDELDEELYEDDDPDEEEDESVEEEDESVEELLSEGYEAEEELLLEQLSEEYMLKERLYYEDVYEEDLPEENVPEDEQFEEVVPKDEQSEEDVPEDEQSEEDVPLYGLNNLVFAKLMKFKGHYFEMRLASFLLRRATGLQKLLLVPPVGVGNYMEALGEEPLDTSGFLETILDFEKASPDAEIVVSDSDPTAIQPLHSDVF</sequence>
<evidence type="ECO:0000256" key="1">
    <source>
        <dbReference type="SAM" id="MobiDB-lite"/>
    </source>
</evidence>
<dbReference type="PANTHER" id="PTHR34145:SF65">
    <property type="entry name" value="FBD DOMAIN-CONTAINING PROTEIN"/>
    <property type="match status" value="1"/>
</dbReference>
<dbReference type="PANTHER" id="PTHR34145">
    <property type="entry name" value="OS02G0105600 PROTEIN"/>
    <property type="match status" value="1"/>
</dbReference>
<protein>
    <recommendedName>
        <fullName evidence="2">F-box domain-containing protein</fullName>
    </recommendedName>
</protein>
<dbReference type="Proteomes" id="UP001497457">
    <property type="component" value="Chromosome 2b"/>
</dbReference>
<name>A0ABC8ZW41_9POAL</name>
<reference evidence="3" key="1">
    <citation type="submission" date="2024-10" db="EMBL/GenBank/DDBJ databases">
        <authorList>
            <person name="Ryan C."/>
        </authorList>
    </citation>
    <scope>NUCLEOTIDE SEQUENCE [LARGE SCALE GENOMIC DNA]</scope>
</reference>
<dbReference type="Pfam" id="PF00646">
    <property type="entry name" value="F-box"/>
    <property type="match status" value="1"/>
</dbReference>
<dbReference type="InterPro" id="IPR032675">
    <property type="entry name" value="LRR_dom_sf"/>
</dbReference>
<feature type="compositionally biased region" description="Acidic residues" evidence="1">
    <location>
        <begin position="476"/>
        <end position="489"/>
    </location>
</feature>
<dbReference type="InterPro" id="IPR036047">
    <property type="entry name" value="F-box-like_dom_sf"/>
</dbReference>
<dbReference type="AlphaFoldDB" id="A0ABC8ZW41"/>
<feature type="region of interest" description="Disordered" evidence="1">
    <location>
        <begin position="476"/>
        <end position="511"/>
    </location>
</feature>
<feature type="domain" description="F-box" evidence="2">
    <location>
        <begin position="36"/>
        <end position="71"/>
    </location>
</feature>